<name>A0A136KJ94_9BACT</name>
<keyword evidence="1" id="KW-0472">Membrane</keyword>
<dbReference type="Pfam" id="PF02325">
    <property type="entry name" value="CCB3_YggT"/>
    <property type="match status" value="1"/>
</dbReference>
<keyword evidence="1" id="KW-1133">Transmembrane helix</keyword>
<dbReference type="InterPro" id="IPR003425">
    <property type="entry name" value="CCB3/YggT"/>
</dbReference>
<proteinExistence type="predicted"/>
<dbReference type="Proteomes" id="UP000070449">
    <property type="component" value="Unassembled WGS sequence"/>
</dbReference>
<feature type="transmembrane region" description="Helical" evidence="1">
    <location>
        <begin position="28"/>
        <end position="52"/>
    </location>
</feature>
<feature type="transmembrane region" description="Helical" evidence="1">
    <location>
        <begin position="84"/>
        <end position="106"/>
    </location>
</feature>
<dbReference type="AlphaFoldDB" id="A0A136KJ94"/>
<accession>A0A136KJ94</accession>
<comment type="caution">
    <text evidence="2">The sequence shown here is derived from an EMBL/GenBank/DDBJ whole genome shotgun (WGS) entry which is preliminary data.</text>
</comment>
<feature type="transmembrane region" description="Helical" evidence="1">
    <location>
        <begin position="58"/>
        <end position="77"/>
    </location>
</feature>
<reference evidence="2 3" key="1">
    <citation type="submission" date="2015-02" db="EMBL/GenBank/DDBJ databases">
        <title>Improved understanding of the partial-nitritation anammox process through 23 genomes representing the majority of the microbial community.</title>
        <authorList>
            <person name="Speth D.R."/>
            <person name="In T Zandt M."/>
            <person name="Guerrero Cruz S."/>
            <person name="Jetten M.S."/>
            <person name="Dutilh B.E."/>
        </authorList>
    </citation>
    <scope>NUCLEOTIDE SEQUENCE [LARGE SCALE GENOMIC DNA]</scope>
    <source>
        <strain evidence="2">OLB21</strain>
    </source>
</reference>
<dbReference type="EMBL" id="JYPD01000017">
    <property type="protein sequence ID" value="KXK09501.1"/>
    <property type="molecule type" value="Genomic_DNA"/>
</dbReference>
<evidence type="ECO:0000313" key="2">
    <source>
        <dbReference type="EMBL" id="KXK09501.1"/>
    </source>
</evidence>
<sequence>MITKLAINHYRNDNISMNSALIRAQIKALVFGIFGIAMAIVLVRIILVLVGANPQSQFVIFWMDMSNFLVGIFRNMYPALENQLLIINIELFSFMALVFYMLMAVLIQKSFASFTEDSTVEMIKSFIDSMFKFLEFLLIARFLLKLTGAAPTAVFTNFIYSISALVYEPFKDILPAIEVKEFNIIFESSTLIAIIIIIIF</sequence>
<keyword evidence="1" id="KW-0812">Transmembrane</keyword>
<feature type="transmembrane region" description="Helical" evidence="1">
    <location>
        <begin position="182"/>
        <end position="199"/>
    </location>
</feature>
<organism evidence="2 3">
    <name type="scientific">candidate division WS6 bacterium OLB21</name>
    <dbReference type="NCBI Taxonomy" id="1617427"/>
    <lineage>
        <taxon>Bacteria</taxon>
        <taxon>Candidatus Dojkabacteria</taxon>
    </lineage>
</organism>
<dbReference type="STRING" id="1617427.UZ20_WS6002000551"/>
<evidence type="ECO:0000256" key="1">
    <source>
        <dbReference type="SAM" id="Phobius"/>
    </source>
</evidence>
<evidence type="ECO:0000313" key="3">
    <source>
        <dbReference type="Proteomes" id="UP000070449"/>
    </source>
</evidence>
<dbReference type="GO" id="GO:0016020">
    <property type="term" value="C:membrane"/>
    <property type="evidence" value="ECO:0007669"/>
    <property type="project" value="InterPro"/>
</dbReference>
<gene>
    <name evidence="2" type="ORF">UZ20_WS6002000551</name>
</gene>
<protein>
    <submittedName>
        <fullName evidence="2">YGGT family protein</fullName>
    </submittedName>
</protein>